<dbReference type="GO" id="GO:0005737">
    <property type="term" value="C:cytoplasm"/>
    <property type="evidence" value="ECO:0007669"/>
    <property type="project" value="UniProtKB-SubCell"/>
</dbReference>
<protein>
    <submittedName>
        <fullName evidence="8">Uncharacterized protein</fullName>
    </submittedName>
</protein>
<feature type="compositionally biased region" description="Polar residues" evidence="5">
    <location>
        <begin position="422"/>
        <end position="434"/>
    </location>
</feature>
<feature type="compositionally biased region" description="Pro residues" evidence="5">
    <location>
        <begin position="1880"/>
        <end position="1898"/>
    </location>
</feature>
<feature type="compositionally biased region" description="Pro residues" evidence="5">
    <location>
        <begin position="1582"/>
        <end position="1598"/>
    </location>
</feature>
<feature type="compositionally biased region" description="Acidic residues" evidence="5">
    <location>
        <begin position="470"/>
        <end position="482"/>
    </location>
</feature>
<feature type="region of interest" description="Disordered" evidence="5">
    <location>
        <begin position="1479"/>
        <end position="1730"/>
    </location>
</feature>
<feature type="region of interest" description="Disordered" evidence="5">
    <location>
        <begin position="798"/>
        <end position="818"/>
    </location>
</feature>
<feature type="region of interest" description="Disordered" evidence="5">
    <location>
        <begin position="1114"/>
        <end position="1204"/>
    </location>
</feature>
<dbReference type="InterPro" id="IPR012320">
    <property type="entry name" value="SHD_dom"/>
</dbReference>
<dbReference type="InterPro" id="IPR050431">
    <property type="entry name" value="Adaptor_comp_med_subunit"/>
</dbReference>
<dbReference type="STRING" id="947166.A0A1D1W582"/>
<feature type="compositionally biased region" description="Polar residues" evidence="5">
    <location>
        <begin position="1967"/>
        <end position="1980"/>
    </location>
</feature>
<evidence type="ECO:0000256" key="4">
    <source>
        <dbReference type="ARBA" id="ARBA00022583"/>
    </source>
</evidence>
<dbReference type="InterPro" id="IPR028565">
    <property type="entry name" value="MHD"/>
</dbReference>
<dbReference type="FunFam" id="2.60.40.1170:FF:000022">
    <property type="entry name" value="AP-1 complex subunit mu"/>
    <property type="match status" value="1"/>
</dbReference>
<evidence type="ECO:0000313" key="8">
    <source>
        <dbReference type="EMBL" id="GAV08632.1"/>
    </source>
</evidence>
<feature type="compositionally biased region" description="Polar residues" evidence="5">
    <location>
        <begin position="2115"/>
        <end position="2132"/>
    </location>
</feature>
<feature type="region of interest" description="Disordered" evidence="5">
    <location>
        <begin position="1764"/>
        <end position="1940"/>
    </location>
</feature>
<dbReference type="OrthoDB" id="10063141at2759"/>
<feature type="compositionally biased region" description="Polar residues" evidence="5">
    <location>
        <begin position="490"/>
        <end position="504"/>
    </location>
</feature>
<feature type="compositionally biased region" description="Low complexity" evidence="5">
    <location>
        <begin position="1025"/>
        <end position="1040"/>
    </location>
</feature>
<name>A0A1D1W582_RAMVA</name>
<keyword evidence="4" id="KW-0254">Endocytosis</keyword>
<feature type="region of interest" description="Disordered" evidence="5">
    <location>
        <begin position="302"/>
        <end position="329"/>
    </location>
</feature>
<feature type="compositionally biased region" description="Polar residues" evidence="5">
    <location>
        <begin position="134"/>
        <end position="144"/>
    </location>
</feature>
<feature type="compositionally biased region" description="Polar residues" evidence="5">
    <location>
        <begin position="2004"/>
        <end position="2013"/>
    </location>
</feature>
<feature type="compositionally biased region" description="Polar residues" evidence="5">
    <location>
        <begin position="730"/>
        <end position="748"/>
    </location>
</feature>
<feature type="region of interest" description="Disordered" evidence="5">
    <location>
        <begin position="559"/>
        <end position="586"/>
    </location>
</feature>
<feature type="compositionally biased region" description="Low complexity" evidence="5">
    <location>
        <begin position="240"/>
        <end position="252"/>
    </location>
</feature>
<feature type="region of interest" description="Disordered" evidence="5">
    <location>
        <begin position="833"/>
        <end position="875"/>
    </location>
</feature>
<feature type="compositionally biased region" description="Basic and acidic residues" evidence="5">
    <location>
        <begin position="514"/>
        <end position="523"/>
    </location>
</feature>
<dbReference type="PANTHER" id="PTHR10529">
    <property type="entry name" value="AP COMPLEX SUBUNIT MU"/>
    <property type="match status" value="1"/>
</dbReference>
<sequence length="2635" mass="287203">MPSRRLRQKQLGPAPLASFDSGLSSVYNSFDEGLGTVGYSADLPGSSQRHIGVLCQTSIMEETAVVVKTRSIACQTERSALRDGVKSKPRKSSQSQTSFEAEPITIDVQSDSPLASPSTSSTAVKRPTVLVETRTYNKQSSLQPSEYEVDRAPSPSRPQTLDLSKKQKKSPTSFSKVQKLDVRARPVSASSAPSSSSAVSTERKRSLLSKKSSDPSASPDAQVKSRSSSFKSPFKRKESTATGGSSSSRSASPMLSVRQRMASLSPRRSKKNNLARNKLEALLTHVQVSQVGTDVMETGDLSASSTLNRNSNRSLSSPRPPSHSLSPKAFRKGESHALNKLQQLIDRTRLSVSAHPHDQPNHTNQRHSVDVHHGHADDGRRRSKSTPPQPEPLSAAHRVSMGDVWGFHHHQRHHTQRHSHDTATASSVLSNDTPSNPPSPFEPETVTKKSAFSLQEPKGRPSPPQPPQDNTDDDDDDDDQDEQSSSKDQNNIPFQNTGDEQTANEGIDTEGGGEDSKQDKEDTLLTATEENEEDLPSGQVSDILDKVLREQAKRDIAQLRQKVRDERQKRQTFRTAPVQRPRSATRDMAVVDLEAYVAEAEKEGASTQGSAQRIKLKLRLNQQDSSQQSIDDDGATTQGKEKEGRQPSLVDGDDWKRFCQQGLLNKRASRLQRSTASQGSDWQPDFTQASFNQDNKLPIPIIIETAWTPQEHRLLNVTPSPSGHFRQSTDHASSTNDNSPTASTPPTDQHNKVDIHITANVAANPEEAFGGDSASAQSPSTASHNAFASDSFAAQDSFSPIYPGQEHSDGISPLSSSSTAAAAGVEEVASSASAVTMSPATSGEETAKTVVPTRKAPPAPVRKAPPPPGPPSSAAKVSVAEPLQEVSVIGPAEENVALVPQDQDAYYGHDDPTLSAAYYANYSQDGSAAYYYTDEAGNYYSYGDYSQQQQWDGSQGSADQYGYDSYDSTGQAAGEYYQQEDNQGVQAVLSDVRDSGRDAILTDPTAIDTAPDQEESNAAQHHYQHVSQEQPQLQQQQPSQANDDRLQTDTEQDSNGLQGQHAGRSPLLSDSQGEESEANTVIWNPASGQEGRQTPNATTLEDNETFQALAEEVGLRSPQEDDGSGIDLAQQSKHRRLSKVPYTSLDVQDEEEAATDSATTTQGNENMAEEESVTPLLQAELTEGGEGTEGEAFPPPPEELMIEGGHREGSDVYATEGGATQYDYDLAIYDPHGTGYAIGSQEYNAYYYPQHATEGEGGYDASAHATENHVSESYYGTAEDEQYYAQEPSAYATGEGSASVPSYEYSTTYSTTYPAAQDYSSYPAEQSTTTHSHSWSYGADSQQPATVQPARVEQEWKVPTYATYLPPTAATTATSHYPTADEQQYEEEEGYEGHEGYEGYGQEEAVGQTSALPRERLFDEEETLPFGQFRPQPKKKDPTLPLHMKMAKGLKPSKKKVMNLITKGKYSSGKKKDLFDDLEQSFQPGKGGESESEEPAAHSAEWQAYQNMTARVEQTMGAARQKITPLHTPSSPPSDNSLHPSPARPAPPSRPVSPMPKANVDDLLAVLDQPAQEEVKKAAGPPGRPPPPKGKPGRPPPPKKAETPTTPRVTPTNVEVTNTQNVAQETSSSAIDELADFFSAPVPAPTPSKAEKLPLNKISSSSSRSAQSAPAATRAPASASQVVPTEIKPLARPKPGDKSTKSTAATEAPLEKAVSKAATPAAPPPKKSIDDLLGLFDVDPQPQAVPVTATPEDIVKVEPAERDPFATEDPFASTVSSQAVPAATTPSAVYTHRGANGFITRDDFDTTETVHDGQAPQENNGLKEQQGGESGAASATQPSPADEGNVKVNGTSSASTTSESWDPWASTPAQVTAVTSSPSSAPPTVPARPPPPPRPPSSTPKMSRKDMFLQSNSQDSDVTFAAAFSHTRDESPDEEAPTDLSVTGHAIKAAELAEAAQQTTVVSQVESMLVHSQPSPTPSRKASHLLPKANGGDFSAWGDDDSSASKNAFQANFDSDPFADNTAAATQETDPSDPEAAMLKLVASYKNKAPEKINLNAEALDDSFFDPFATIVPEESPLPPQRAPAASEEDDFAIWEAPGARPATLPAKGRAGRKMSQQSNASRRTSQGSASTPLYDEDDTAPMPEFMWDHPQSSWTLALRYPPKKTFTGTRGWKDIFVKLQDNVILLYHNAKEAKPFHEVPLQGNYVVTEIAVHQELDVFTKIFTTKIEYVLYKERVGIRPGQIGKINKGQITKLGLPLEHASQNTELLKFGSLRIGVLRDFVHAIEDVLFRMPMVRERPMIYKQSEIQAHVIDEFTAKVDKQGIISERKGRVRVYCLAFLSGMPEVEFGLNDIQRRGKEVVGRHDILPIYTEEWIRMENVEMHHCVSKEEHAKNQMIKFVPPDACFFELVRFRVRPPRSRDLPLAIKVHFIMEGYKVGIKVEAMTTDYYRRKRAQPCDDIQIRVPVPEQWIYLFRTEKLLGYGSKHAQSKKGSMMKELREKIRTAGAAVPDTSAIAVTAGSARYEHCYRSLVWRLSRLPKEGQGAGSQHQMTCKLDLNSYDTMPQSFEPNAEIEFTMPAATMSHTTLRSISTTCDEPPEKWVKYLAKYEYVVEIDYKIDRGDVQLYGDSAINFE</sequence>
<feature type="region of interest" description="Disordered" evidence="5">
    <location>
        <begin position="1967"/>
        <end position="2035"/>
    </location>
</feature>
<dbReference type="PROSITE" id="PS51070">
    <property type="entry name" value="SHD"/>
    <property type="match status" value="1"/>
</dbReference>
<dbReference type="GO" id="GO:0006897">
    <property type="term" value="P:endocytosis"/>
    <property type="evidence" value="ECO:0007669"/>
    <property type="project" value="UniProtKB-KW"/>
</dbReference>
<dbReference type="Proteomes" id="UP000186922">
    <property type="component" value="Unassembled WGS sequence"/>
</dbReference>
<gene>
    <name evidence="8" type="primary">RvY_18296-1</name>
    <name evidence="8" type="synonym">RvY_18296.1</name>
    <name evidence="8" type="ORF">RvY_18296</name>
</gene>
<comment type="similarity">
    <text evidence="2">Belongs to the Stoned B family.</text>
</comment>
<dbReference type="EMBL" id="BDGG01000018">
    <property type="protein sequence ID" value="GAV08632.1"/>
    <property type="molecule type" value="Genomic_DNA"/>
</dbReference>
<feature type="compositionally biased region" description="Basic and acidic residues" evidence="5">
    <location>
        <begin position="367"/>
        <end position="380"/>
    </location>
</feature>
<evidence type="ECO:0000256" key="3">
    <source>
        <dbReference type="ARBA" id="ARBA00022490"/>
    </source>
</evidence>
<evidence type="ECO:0000256" key="5">
    <source>
        <dbReference type="SAM" id="MobiDB-lite"/>
    </source>
</evidence>
<feature type="compositionally biased region" description="Polar residues" evidence="5">
    <location>
        <begin position="1773"/>
        <end position="1788"/>
    </location>
</feature>
<feature type="region of interest" description="Disordered" evidence="5">
    <location>
        <begin position="410"/>
        <end position="542"/>
    </location>
</feature>
<dbReference type="InterPro" id="IPR036168">
    <property type="entry name" value="AP2_Mu_C_sf"/>
</dbReference>
<feature type="region of interest" description="Disordered" evidence="5">
    <location>
        <begin position="715"/>
        <end position="750"/>
    </location>
</feature>
<feature type="compositionally biased region" description="Low complexity" evidence="5">
    <location>
        <begin position="302"/>
        <end position="327"/>
    </location>
</feature>
<proteinExistence type="inferred from homology"/>
<feature type="compositionally biased region" description="Basic and acidic residues" evidence="5">
    <location>
        <begin position="559"/>
        <end position="569"/>
    </location>
</feature>
<evidence type="ECO:0000256" key="1">
    <source>
        <dbReference type="ARBA" id="ARBA00004496"/>
    </source>
</evidence>
<feature type="compositionally biased region" description="Low complexity" evidence="5">
    <location>
        <begin position="833"/>
        <end position="842"/>
    </location>
</feature>
<feature type="compositionally biased region" description="Low complexity" evidence="5">
    <location>
        <begin position="110"/>
        <end position="123"/>
    </location>
</feature>
<organism evidence="8 9">
    <name type="scientific">Ramazzottius varieornatus</name>
    <name type="common">Water bear</name>
    <name type="synonym">Tardigrade</name>
    <dbReference type="NCBI Taxonomy" id="947166"/>
    <lineage>
        <taxon>Eukaryota</taxon>
        <taxon>Metazoa</taxon>
        <taxon>Ecdysozoa</taxon>
        <taxon>Tardigrada</taxon>
        <taxon>Eutardigrada</taxon>
        <taxon>Parachela</taxon>
        <taxon>Hypsibioidea</taxon>
        <taxon>Ramazzottiidae</taxon>
        <taxon>Ramazzottius</taxon>
    </lineage>
</organism>
<dbReference type="Gene3D" id="2.60.40.1170">
    <property type="entry name" value="Mu homology domain, subdomain B"/>
    <property type="match status" value="1"/>
</dbReference>
<dbReference type="SUPFAM" id="SSF49447">
    <property type="entry name" value="Second domain of Mu2 adaptin subunit (ap50) of ap2 adaptor"/>
    <property type="match status" value="1"/>
</dbReference>
<feature type="compositionally biased region" description="Low complexity" evidence="5">
    <location>
        <begin position="214"/>
        <end position="232"/>
    </location>
</feature>
<reference evidence="8 9" key="1">
    <citation type="journal article" date="2016" name="Nat. Commun.">
        <title>Extremotolerant tardigrade genome and improved radiotolerance of human cultured cells by tardigrade-unique protein.</title>
        <authorList>
            <person name="Hashimoto T."/>
            <person name="Horikawa D.D."/>
            <person name="Saito Y."/>
            <person name="Kuwahara H."/>
            <person name="Kozuka-Hata H."/>
            <person name="Shin-I T."/>
            <person name="Minakuchi Y."/>
            <person name="Ohishi K."/>
            <person name="Motoyama A."/>
            <person name="Aizu T."/>
            <person name="Enomoto A."/>
            <person name="Kondo K."/>
            <person name="Tanaka S."/>
            <person name="Hara Y."/>
            <person name="Koshikawa S."/>
            <person name="Sagara H."/>
            <person name="Miura T."/>
            <person name="Yokobori S."/>
            <person name="Miyagawa K."/>
            <person name="Suzuki Y."/>
            <person name="Kubo T."/>
            <person name="Oyama M."/>
            <person name="Kohara Y."/>
            <person name="Fujiyama A."/>
            <person name="Arakawa K."/>
            <person name="Katayama T."/>
            <person name="Toyoda A."/>
            <person name="Kunieda T."/>
        </authorList>
    </citation>
    <scope>NUCLEOTIDE SEQUENCE [LARGE SCALE GENOMIC DNA]</scope>
    <source>
        <strain evidence="8 9">YOKOZUNA-1</strain>
    </source>
</reference>
<dbReference type="PROSITE" id="PS51072">
    <property type="entry name" value="MHD"/>
    <property type="match status" value="1"/>
</dbReference>
<feature type="compositionally biased region" description="Polar residues" evidence="5">
    <location>
        <begin position="1527"/>
        <end position="1539"/>
    </location>
</feature>
<comment type="caution">
    <text evidence="8">The sequence shown here is derived from an EMBL/GenBank/DDBJ whole genome shotgun (WGS) entry which is preliminary data.</text>
</comment>
<evidence type="ECO:0000259" key="6">
    <source>
        <dbReference type="PROSITE" id="PS51070"/>
    </source>
</evidence>
<feature type="compositionally biased region" description="Low complexity" evidence="5">
    <location>
        <begin position="185"/>
        <end position="200"/>
    </location>
</feature>
<comment type="subcellular location">
    <subcellularLocation>
        <location evidence="1">Cytoplasm</location>
    </subcellularLocation>
</comment>
<feature type="region of interest" description="Disordered" evidence="5">
    <location>
        <begin position="2101"/>
        <end position="2143"/>
    </location>
</feature>
<keyword evidence="3" id="KW-0963">Cytoplasm</keyword>
<evidence type="ECO:0000256" key="2">
    <source>
        <dbReference type="ARBA" id="ARBA00005579"/>
    </source>
</evidence>
<feature type="compositionally biased region" description="Polar residues" evidence="5">
    <location>
        <begin position="1848"/>
        <end position="1860"/>
    </location>
</feature>
<feature type="domain" description="MHD" evidence="7">
    <location>
        <begin position="2305"/>
        <end position="2620"/>
    </location>
</feature>
<feature type="compositionally biased region" description="Low complexity" evidence="5">
    <location>
        <begin position="1659"/>
        <end position="1681"/>
    </location>
</feature>
<feature type="compositionally biased region" description="Polar residues" evidence="5">
    <location>
        <begin position="1078"/>
        <end position="1098"/>
    </location>
</feature>
<feature type="region of interest" description="Disordered" evidence="5">
    <location>
        <begin position="353"/>
        <end position="395"/>
    </location>
</feature>
<feature type="compositionally biased region" description="Pro residues" evidence="5">
    <location>
        <begin position="855"/>
        <end position="871"/>
    </location>
</feature>
<dbReference type="Pfam" id="PF00928">
    <property type="entry name" value="Adap_comp_sub"/>
    <property type="match status" value="1"/>
</dbReference>
<feature type="region of interest" description="Disordered" evidence="5">
    <location>
        <begin position="1006"/>
        <end position="1098"/>
    </location>
</feature>
<feature type="compositionally biased region" description="Pro residues" evidence="5">
    <location>
        <begin position="1542"/>
        <end position="1554"/>
    </location>
</feature>
<keyword evidence="9" id="KW-1185">Reference proteome</keyword>
<feature type="region of interest" description="Disordered" evidence="5">
    <location>
        <begin position="667"/>
        <end position="691"/>
    </location>
</feature>
<feature type="domain" description="SHD" evidence="6">
    <location>
        <begin position="2154"/>
        <end position="2301"/>
    </location>
</feature>
<feature type="region of interest" description="Disordered" evidence="5">
    <location>
        <begin position="79"/>
        <end position="273"/>
    </location>
</feature>
<feature type="region of interest" description="Disordered" evidence="5">
    <location>
        <begin position="600"/>
        <end position="654"/>
    </location>
</feature>
<feature type="compositionally biased region" description="Basic and acidic residues" evidence="5">
    <location>
        <begin position="1800"/>
        <end position="1811"/>
    </location>
</feature>
<feature type="compositionally biased region" description="Polar residues" evidence="5">
    <location>
        <begin position="671"/>
        <end position="691"/>
    </location>
</feature>
<feature type="region of interest" description="Disordered" evidence="5">
    <location>
        <begin position="947"/>
        <end position="969"/>
    </location>
</feature>
<evidence type="ECO:0000313" key="9">
    <source>
        <dbReference type="Proteomes" id="UP000186922"/>
    </source>
</evidence>
<accession>A0A1D1W582</accession>
<evidence type="ECO:0000259" key="7">
    <source>
        <dbReference type="PROSITE" id="PS51072"/>
    </source>
</evidence>
<feature type="compositionally biased region" description="Low complexity" evidence="5">
    <location>
        <begin position="947"/>
        <end position="960"/>
    </location>
</feature>
<feature type="compositionally biased region" description="Low complexity" evidence="5">
    <location>
        <begin position="1603"/>
        <end position="1622"/>
    </location>
</feature>